<proteinExistence type="predicted"/>
<dbReference type="Pfam" id="PF10116">
    <property type="entry name" value="Host_attach"/>
    <property type="match status" value="1"/>
</dbReference>
<protein>
    <submittedName>
        <fullName evidence="2">Host attachment protein</fullName>
    </submittedName>
</protein>
<gene>
    <name evidence="2" type="ORF">ENJ98_02565</name>
</gene>
<dbReference type="Proteomes" id="UP000886100">
    <property type="component" value="Unassembled WGS sequence"/>
</dbReference>
<feature type="compositionally biased region" description="Basic and acidic residues" evidence="1">
    <location>
        <begin position="32"/>
        <end position="51"/>
    </location>
</feature>
<dbReference type="InterPro" id="IPR019291">
    <property type="entry name" value="Host_attachment_protein"/>
</dbReference>
<name>A0A7C5IYS3_9GAMM</name>
<comment type="caution">
    <text evidence="2">The sequence shown here is derived from an EMBL/GenBank/DDBJ whole genome shotgun (WGS) entry which is preliminary data.</text>
</comment>
<organism evidence="2">
    <name type="scientific">Thiolapillus brandeum</name>
    <dbReference type="NCBI Taxonomy" id="1076588"/>
    <lineage>
        <taxon>Bacteria</taxon>
        <taxon>Pseudomonadati</taxon>
        <taxon>Pseudomonadota</taxon>
        <taxon>Gammaproteobacteria</taxon>
        <taxon>Chromatiales</taxon>
        <taxon>Sedimenticolaceae</taxon>
        <taxon>Thiolapillus</taxon>
    </lineage>
</organism>
<dbReference type="EMBL" id="DROM01000159">
    <property type="protein sequence ID" value="HHH13095.1"/>
    <property type="molecule type" value="Genomic_DNA"/>
</dbReference>
<feature type="region of interest" description="Disordered" evidence="1">
    <location>
        <begin position="32"/>
        <end position="60"/>
    </location>
</feature>
<dbReference type="AlphaFoldDB" id="A0A7C5IYS3"/>
<sequence>MAISWVLAADSSRAKILRADNRVGPLVPIEELEHPESRMKDTELYSDEPGRTFDSGGKGRHVMENEVDAKKEESIRFARALCDKLRQAATEKSFDKLYILAAPAFLGELRECLDDNVKSLVAGEVPKDVVKQTPEEIRDKLPDFL</sequence>
<evidence type="ECO:0000313" key="2">
    <source>
        <dbReference type="EMBL" id="HHH13095.1"/>
    </source>
</evidence>
<reference evidence="2" key="1">
    <citation type="journal article" date="2020" name="mSystems">
        <title>Genome- and Community-Level Interaction Insights into Carbon Utilization and Element Cycling Functions of Hydrothermarchaeota in Hydrothermal Sediment.</title>
        <authorList>
            <person name="Zhou Z."/>
            <person name="Liu Y."/>
            <person name="Xu W."/>
            <person name="Pan J."/>
            <person name="Luo Z.H."/>
            <person name="Li M."/>
        </authorList>
    </citation>
    <scope>NUCLEOTIDE SEQUENCE [LARGE SCALE GENOMIC DNA]</scope>
    <source>
        <strain evidence="2">HyVt-535</strain>
    </source>
</reference>
<evidence type="ECO:0000256" key="1">
    <source>
        <dbReference type="SAM" id="MobiDB-lite"/>
    </source>
</evidence>
<accession>A0A7C5IYS3</accession>